<dbReference type="InterPro" id="IPR051163">
    <property type="entry name" value="Sodium:Solute_Symporter_SSF"/>
</dbReference>
<evidence type="ECO:0000256" key="1">
    <source>
        <dbReference type="ARBA" id="ARBA00004651"/>
    </source>
</evidence>
<evidence type="ECO:0000256" key="5">
    <source>
        <dbReference type="ARBA" id="ARBA00022692"/>
    </source>
</evidence>
<dbReference type="WBParaSite" id="GPUH_0002147901-mRNA-1">
    <property type="protein sequence ID" value="GPUH_0002147901-mRNA-1"/>
    <property type="gene ID" value="GPUH_0002147901"/>
</dbReference>
<dbReference type="OrthoDB" id="6132759at2759"/>
<evidence type="ECO:0000256" key="10">
    <source>
        <dbReference type="ARBA" id="ARBA00023201"/>
    </source>
</evidence>
<reference evidence="12 13" key="2">
    <citation type="submission" date="2018-11" db="EMBL/GenBank/DDBJ databases">
        <authorList>
            <consortium name="Pathogen Informatics"/>
        </authorList>
    </citation>
    <scope>NUCLEOTIDE SEQUENCE [LARGE SCALE GENOMIC DNA]</scope>
</reference>
<dbReference type="PANTHER" id="PTHR42985:SF2">
    <property type="entry name" value="SODIUM-DEPENDENT MULTIVITAMIN TRANSPORTER"/>
    <property type="match status" value="1"/>
</dbReference>
<keyword evidence="5 11" id="KW-0812">Transmembrane</keyword>
<keyword evidence="13" id="KW-1185">Reference proteome</keyword>
<evidence type="ECO:0000256" key="3">
    <source>
        <dbReference type="ARBA" id="ARBA00022448"/>
    </source>
</evidence>
<dbReference type="Proteomes" id="UP000271098">
    <property type="component" value="Unassembled WGS sequence"/>
</dbReference>
<evidence type="ECO:0000256" key="4">
    <source>
        <dbReference type="ARBA" id="ARBA00022475"/>
    </source>
</evidence>
<evidence type="ECO:0000256" key="9">
    <source>
        <dbReference type="ARBA" id="ARBA00023136"/>
    </source>
</evidence>
<sequence length="129" mass="14121">MVLILFSMVMIFSISLYRSGVSEVLEAASAGGRLQLLEWLFPRFVVDELSVIPGMVGLFAAAIYSAGLSTVSASYSALAAVFIEDVIKQYRAKVQKCDPMKGSTVIMLARYLRMLFALPFIAWISASLL</sequence>
<proteinExistence type="inferred from homology"/>
<name>A0A183EKG1_9BILA</name>
<keyword evidence="7" id="KW-0915">Sodium</keyword>
<reference evidence="14" key="1">
    <citation type="submission" date="2016-06" db="UniProtKB">
        <authorList>
            <consortium name="WormBaseParasite"/>
        </authorList>
    </citation>
    <scope>IDENTIFICATION</scope>
</reference>
<dbReference type="EMBL" id="UYRT01092641">
    <property type="protein sequence ID" value="VDN38271.1"/>
    <property type="molecule type" value="Genomic_DNA"/>
</dbReference>
<keyword evidence="6 11" id="KW-1133">Transmembrane helix</keyword>
<evidence type="ECO:0000256" key="11">
    <source>
        <dbReference type="SAM" id="Phobius"/>
    </source>
</evidence>
<dbReference type="GO" id="GO:0006814">
    <property type="term" value="P:sodium ion transport"/>
    <property type="evidence" value="ECO:0007669"/>
    <property type="project" value="UniProtKB-KW"/>
</dbReference>
<dbReference type="InterPro" id="IPR038377">
    <property type="entry name" value="Na/Glc_symporter_sf"/>
</dbReference>
<dbReference type="PANTHER" id="PTHR42985">
    <property type="entry name" value="SODIUM-COUPLED MONOCARBOXYLATE TRANSPORTER"/>
    <property type="match status" value="1"/>
</dbReference>
<accession>A0A183EKG1</accession>
<dbReference type="GO" id="GO:0005886">
    <property type="term" value="C:plasma membrane"/>
    <property type="evidence" value="ECO:0007669"/>
    <property type="project" value="UniProtKB-SubCell"/>
</dbReference>
<dbReference type="GO" id="GO:0015293">
    <property type="term" value="F:symporter activity"/>
    <property type="evidence" value="ECO:0007669"/>
    <property type="project" value="TreeGrafter"/>
</dbReference>
<dbReference type="AlphaFoldDB" id="A0A183EKG1"/>
<feature type="transmembrane region" description="Helical" evidence="11">
    <location>
        <begin position="104"/>
        <end position="126"/>
    </location>
</feature>
<protein>
    <submittedName>
        <fullName evidence="14">Conjugal transfer protein</fullName>
    </submittedName>
</protein>
<evidence type="ECO:0000256" key="6">
    <source>
        <dbReference type="ARBA" id="ARBA00022989"/>
    </source>
</evidence>
<keyword evidence="3" id="KW-0813">Transport</keyword>
<dbReference type="InterPro" id="IPR001734">
    <property type="entry name" value="Na/solute_symporter"/>
</dbReference>
<keyword evidence="4" id="KW-1003">Cell membrane</keyword>
<comment type="similarity">
    <text evidence="2">Belongs to the sodium:solute symporter (SSF) (TC 2.A.21) family.</text>
</comment>
<evidence type="ECO:0000313" key="12">
    <source>
        <dbReference type="EMBL" id="VDN38271.1"/>
    </source>
</evidence>
<dbReference type="Gene3D" id="1.20.1730.10">
    <property type="entry name" value="Sodium/glucose cotransporter"/>
    <property type="match status" value="1"/>
</dbReference>
<keyword evidence="8" id="KW-0406">Ion transport</keyword>
<evidence type="ECO:0000256" key="8">
    <source>
        <dbReference type="ARBA" id="ARBA00023065"/>
    </source>
</evidence>
<feature type="transmembrane region" description="Helical" evidence="11">
    <location>
        <begin position="51"/>
        <end position="83"/>
    </location>
</feature>
<evidence type="ECO:0000256" key="2">
    <source>
        <dbReference type="ARBA" id="ARBA00006434"/>
    </source>
</evidence>
<evidence type="ECO:0000256" key="7">
    <source>
        <dbReference type="ARBA" id="ARBA00023053"/>
    </source>
</evidence>
<gene>
    <name evidence="12" type="ORF">GPUH_LOCUS21451</name>
</gene>
<evidence type="ECO:0000313" key="13">
    <source>
        <dbReference type="Proteomes" id="UP000271098"/>
    </source>
</evidence>
<evidence type="ECO:0000313" key="14">
    <source>
        <dbReference type="WBParaSite" id="GPUH_0002147901-mRNA-1"/>
    </source>
</evidence>
<comment type="subcellular location">
    <subcellularLocation>
        <location evidence="1">Cell membrane</location>
        <topology evidence="1">Multi-pass membrane protein</topology>
    </subcellularLocation>
</comment>
<keyword evidence="9 11" id="KW-0472">Membrane</keyword>
<keyword evidence="10" id="KW-0739">Sodium transport</keyword>
<organism evidence="14">
    <name type="scientific">Gongylonema pulchrum</name>
    <dbReference type="NCBI Taxonomy" id="637853"/>
    <lineage>
        <taxon>Eukaryota</taxon>
        <taxon>Metazoa</taxon>
        <taxon>Ecdysozoa</taxon>
        <taxon>Nematoda</taxon>
        <taxon>Chromadorea</taxon>
        <taxon>Rhabditida</taxon>
        <taxon>Spirurina</taxon>
        <taxon>Spiruromorpha</taxon>
        <taxon>Spiruroidea</taxon>
        <taxon>Gongylonematidae</taxon>
        <taxon>Gongylonema</taxon>
    </lineage>
</organism>
<dbReference type="PROSITE" id="PS50283">
    <property type="entry name" value="NA_SOLUT_SYMP_3"/>
    <property type="match status" value="1"/>
</dbReference>